<gene>
    <name evidence="1" type="ORF">C0169_05280</name>
</gene>
<name>A0A2N7QB29_9BACT</name>
<dbReference type="Proteomes" id="UP000235619">
    <property type="component" value="Unassembled WGS sequence"/>
</dbReference>
<accession>A0A2N7QB29</accession>
<proteinExistence type="predicted"/>
<comment type="caution">
    <text evidence="1">The sequence shown here is derived from an EMBL/GenBank/DDBJ whole genome shotgun (WGS) entry which is preliminary data.</text>
</comment>
<sequence length="61" mass="7314">MGKNFGIGLIKRNTPKKIFFISIKPHIEKNIIFWREKTKELGLTEILFYKEEKFLLEGHHL</sequence>
<evidence type="ECO:0000313" key="2">
    <source>
        <dbReference type="Proteomes" id="UP000235619"/>
    </source>
</evidence>
<protein>
    <submittedName>
        <fullName evidence="1">Uncharacterized protein</fullName>
    </submittedName>
</protein>
<organism evidence="1 2">
    <name type="scientific">Thermodesulfobacterium geofontis</name>
    <dbReference type="NCBI Taxonomy" id="1295609"/>
    <lineage>
        <taxon>Bacteria</taxon>
        <taxon>Pseudomonadati</taxon>
        <taxon>Thermodesulfobacteriota</taxon>
        <taxon>Thermodesulfobacteria</taxon>
        <taxon>Thermodesulfobacteriales</taxon>
        <taxon>Thermodesulfobacteriaceae</taxon>
        <taxon>Thermodesulfobacterium</taxon>
    </lineage>
</organism>
<evidence type="ECO:0000313" key="1">
    <source>
        <dbReference type="EMBL" id="PMP95606.1"/>
    </source>
</evidence>
<reference evidence="1 2" key="1">
    <citation type="submission" date="2018-01" db="EMBL/GenBank/DDBJ databases">
        <title>Metagenomic assembled genomes from two thermal pools in the Uzon Caldera, Kamchatka, Russia.</title>
        <authorList>
            <person name="Wilkins L."/>
            <person name="Ettinger C."/>
        </authorList>
    </citation>
    <scope>NUCLEOTIDE SEQUENCE [LARGE SCALE GENOMIC DNA]</scope>
    <source>
        <strain evidence="1">ARK-04</strain>
    </source>
</reference>
<dbReference type="EMBL" id="PNJD01000324">
    <property type="protein sequence ID" value="PMP95606.1"/>
    <property type="molecule type" value="Genomic_DNA"/>
</dbReference>
<dbReference type="AlphaFoldDB" id="A0A2N7QB29"/>